<accession>A0A8C5XDA9</accession>
<dbReference type="Proteomes" id="UP000694394">
    <property type="component" value="Chromosome 20"/>
</dbReference>
<evidence type="ECO:0000313" key="2">
    <source>
        <dbReference type="Ensembl" id="ENSMICP00000009535.3"/>
    </source>
</evidence>
<dbReference type="EMBL" id="ABDC03023645">
    <property type="status" value="NOT_ANNOTATED_CDS"/>
    <property type="molecule type" value="Genomic_DNA"/>
</dbReference>
<dbReference type="AlphaFoldDB" id="A0A8C5XDA9"/>
<gene>
    <name evidence="2" type="primary">LOC109729820</name>
</gene>
<keyword evidence="3" id="KW-1185">Reference proteome</keyword>
<feature type="chain" id="PRO_5042475326" description="Beta-defensin" evidence="1">
    <location>
        <begin position="23"/>
        <end position="75"/>
    </location>
</feature>
<evidence type="ECO:0000313" key="3">
    <source>
        <dbReference type="Proteomes" id="UP000694394"/>
    </source>
</evidence>
<proteinExistence type="predicted"/>
<dbReference type="GeneTree" id="ENSGT00390000009472"/>
<keyword evidence="1" id="KW-0732">Signal</keyword>
<evidence type="ECO:0000256" key="1">
    <source>
        <dbReference type="SAM" id="SignalP"/>
    </source>
</evidence>
<protein>
    <recommendedName>
        <fullName evidence="4">Beta-defensin</fullName>
    </recommendedName>
</protein>
<organism evidence="2 3">
    <name type="scientific">Microcebus murinus</name>
    <name type="common">Gray mouse lemur</name>
    <name type="synonym">Lemur murinus</name>
    <dbReference type="NCBI Taxonomy" id="30608"/>
    <lineage>
        <taxon>Eukaryota</taxon>
        <taxon>Metazoa</taxon>
        <taxon>Chordata</taxon>
        <taxon>Craniata</taxon>
        <taxon>Vertebrata</taxon>
        <taxon>Euteleostomi</taxon>
        <taxon>Mammalia</taxon>
        <taxon>Eutheria</taxon>
        <taxon>Euarchontoglires</taxon>
        <taxon>Primates</taxon>
        <taxon>Strepsirrhini</taxon>
        <taxon>Lemuriformes</taxon>
        <taxon>Cheirogaleidae</taxon>
        <taxon>Microcebus</taxon>
    </lineage>
</organism>
<reference evidence="2" key="2">
    <citation type="submission" date="2025-08" db="UniProtKB">
        <authorList>
            <consortium name="Ensembl"/>
        </authorList>
    </citation>
    <scope>IDENTIFICATION</scope>
</reference>
<evidence type="ECO:0008006" key="4">
    <source>
        <dbReference type="Google" id="ProtNLM"/>
    </source>
</evidence>
<name>A0A8C5XDA9_MICMU</name>
<dbReference type="OMA" id="CIETEIH"/>
<feature type="signal peptide" evidence="1">
    <location>
        <begin position="1"/>
        <end position="22"/>
    </location>
</feature>
<sequence>MRIPVPLFTILFCMSQVLPARGKFKEICERPNGSCQEFCIETEIHVGRCLNNQHCCLPLGNQPVIENTTPTQKSY</sequence>
<dbReference type="Ensembl" id="ENSMICT00000010470.3">
    <property type="protein sequence ID" value="ENSMICP00000009535.3"/>
    <property type="gene ID" value="ENSMICG00000010475.3"/>
</dbReference>
<reference evidence="2" key="3">
    <citation type="submission" date="2025-09" db="UniProtKB">
        <authorList>
            <consortium name="Ensembl"/>
        </authorList>
    </citation>
    <scope>IDENTIFICATION</scope>
</reference>
<reference evidence="2" key="1">
    <citation type="submission" date="2016-12" db="EMBL/GenBank/DDBJ databases">
        <title>Mouse lemur reference genome and diversity panel.</title>
        <authorList>
            <person name="Harris R."/>
            <person name="Larsen P."/>
            <person name="Liu Y."/>
            <person name="Hughes D.S."/>
            <person name="Murali S."/>
            <person name="Raveendran M."/>
            <person name="Korchina V."/>
            <person name="Wang M."/>
            <person name="Jhangiani S."/>
            <person name="Bandaranaike D."/>
            <person name="Bellair M."/>
            <person name="Blankenburg K."/>
            <person name="Chao H."/>
            <person name="Dahdouli M."/>
            <person name="Dinh H."/>
            <person name="Doddapaneni H."/>
            <person name="English A."/>
            <person name="Firestine M."/>
            <person name="Gnanaolivu R."/>
            <person name="Gross S."/>
            <person name="Hernandez B."/>
            <person name="Javaid M."/>
            <person name="Jayaseelan J."/>
            <person name="Jones J."/>
            <person name="Khan Z."/>
            <person name="Kovar C."/>
            <person name="Kurapati P."/>
            <person name="Le B."/>
            <person name="Lee S."/>
            <person name="Li M."/>
            <person name="Mathew T."/>
            <person name="Narasimhan A."/>
            <person name="Ngo D."/>
            <person name="Nguyen L."/>
            <person name="Okwuonu G."/>
            <person name="Ongeri F."/>
            <person name="Osuji N."/>
            <person name="Pu L.-L."/>
            <person name="Puazo M."/>
            <person name="Quiroz J."/>
            <person name="Raj R."/>
            <person name="Rajbhandari K."/>
            <person name="Reid J.G."/>
            <person name="Santibanez J."/>
            <person name="Sexton D."/>
            <person name="Skinner E."/>
            <person name="Vee V."/>
            <person name="Weissenberger G."/>
            <person name="Wu Y."/>
            <person name="Xin Y."/>
            <person name="Han Y."/>
            <person name="Campbell C."/>
            <person name="Brown A."/>
            <person name="Sullivan B."/>
            <person name="Shelton J."/>
            <person name="Brown S."/>
            <person name="Dudchenko O."/>
            <person name="Machol I."/>
            <person name="Durand N."/>
            <person name="Shamim M."/>
            <person name="Lieberman A."/>
            <person name="Muzny D.M."/>
            <person name="Richards S."/>
            <person name="Yoder A."/>
            <person name="Worley K.C."/>
            <person name="Rogers J."/>
            <person name="Gibbs R.A."/>
        </authorList>
    </citation>
    <scope>NUCLEOTIDE SEQUENCE [LARGE SCALE GENOMIC DNA]</scope>
</reference>